<dbReference type="EC" id="1.3.8.7" evidence="4"/>
<sequence length="830" mass="91449">METIMEYLGFFSDIPLWASIGSAVVLMLILGYTGAPLWLWAIAGYAGLVGLNAPGWLFIAYTVLVVVFNIKPIRRAVVSSPIMKLLDAINFLPKISETEQTAIEAGNVWVEGELFSGHPDMKRILNESYPELNEEEQAFLDGPVEALCNMVTDWDVMVRKGFTDEVWEFMRDKKFFGLIIPKKYGGLEFSATAHSAIVAKLASRCGPLATTVMVPNSLGPAELLLHYGTDEQKDHYLPKLATGEEMPCFGLTEPNAGSDAGSMRSEGVVFKGGDGELYLRLNFEKRYITLAAISTVIGLAFNLKDPEHLIGEEENRGITCALIPSETEGVELGRRHDPLGIPFYNCPINGKDVVVPLDAIIGGKDGAGNGWRMLMESLAVGRGISLPAQSVGGAKVATRAIGAYTAIRKQFGLNIGKFEGIEEPMARIGGYTYLMEAARRYTTGGLDSGQKPAVVTAIAKYNFTELGREIVNDAMDVVGGAGISRGPRNIFSSSYTAMPIAITVEGANILTRTLMIFGQGAIRCHPYAYNEIDALMNKDAKKFDDNFWSHIGHIINNKVRAFLLSITRGRLASSPVSGPAAKYFRKLAWASASFAFFTDIALGSYGGALKMKEKIAGRYADVLSHLYLASSTLKRFEAEGRREADRPYFEWAMEYNFWRIQQAFEGILREIKVPGLSWAFRLAGLWGRLNPIGTYPSDKLGHKVAQAMQTRGEDRDHITAGMFHPQDKESAIGRYEHTMELVEKAWPAFKKLYKAIKAKELPKEPYLEIADLAVEKGILSKEEGELVKETEEARNDAIQVDEFTLEEYLHETPKAPLGDGKRKAPKAALT</sequence>
<keyword evidence="19" id="KW-1185">Reference proteome</keyword>
<keyword evidence="9" id="KW-0560">Oxidoreductase</keyword>
<keyword evidence="8" id="KW-0274">FAD</keyword>
<dbReference type="SUPFAM" id="SSF56645">
    <property type="entry name" value="Acyl-CoA dehydrogenase NM domain-like"/>
    <property type="match status" value="1"/>
</dbReference>
<dbReference type="InterPro" id="IPR009075">
    <property type="entry name" value="AcylCo_DH/oxidase_C"/>
</dbReference>
<feature type="transmembrane region" description="Helical" evidence="13">
    <location>
        <begin position="7"/>
        <end position="31"/>
    </location>
</feature>
<evidence type="ECO:0000256" key="5">
    <source>
        <dbReference type="ARBA" id="ARBA00012040"/>
    </source>
</evidence>
<dbReference type="FunFam" id="1.20.140.10:FF:000009">
    <property type="entry name" value="Acyl-CoA dehydrogenase"/>
    <property type="match status" value="1"/>
</dbReference>
<dbReference type="Pfam" id="PF02770">
    <property type="entry name" value="Acyl-CoA_dh_M"/>
    <property type="match status" value="1"/>
</dbReference>
<protein>
    <recommendedName>
        <fullName evidence="6">Acyl-coenzyme A dehydrogenase</fullName>
        <ecNumber evidence="4">1.3.8.7</ecNumber>
        <ecNumber evidence="5">1.3.8.8</ecNumber>
    </recommendedName>
</protein>
<dbReference type="NCBIfam" id="NF009586">
    <property type="entry name" value="PRK13026.1"/>
    <property type="match status" value="1"/>
</dbReference>
<feature type="domain" description="Acyl-CoA dehydrogenase C-terminal bacterial-type" evidence="17">
    <location>
        <begin position="522"/>
        <end position="803"/>
    </location>
</feature>
<dbReference type="Pfam" id="PF00441">
    <property type="entry name" value="Acyl-CoA_dh_1"/>
    <property type="match status" value="1"/>
</dbReference>
<feature type="domain" description="Acyl-CoA dehydrogenase/oxidase C-terminal" evidence="14">
    <location>
        <begin position="368"/>
        <end position="509"/>
    </location>
</feature>
<comment type="catalytic activity">
    <reaction evidence="11">
        <text>a long-chain 2,3-saturated fatty acyl-CoA + oxidized [electron-transfer flavoprotein] + H(+) = a long-chain (2E)-enoyl-CoA + reduced [electron-transfer flavoprotein]</text>
        <dbReference type="Rhea" id="RHEA:17721"/>
        <dbReference type="Rhea" id="RHEA-COMP:10685"/>
        <dbReference type="Rhea" id="RHEA-COMP:10686"/>
        <dbReference type="ChEBI" id="CHEBI:15378"/>
        <dbReference type="ChEBI" id="CHEBI:57692"/>
        <dbReference type="ChEBI" id="CHEBI:58307"/>
        <dbReference type="ChEBI" id="CHEBI:83721"/>
        <dbReference type="ChEBI" id="CHEBI:83727"/>
        <dbReference type="EC" id="1.3.8.8"/>
    </reaction>
</comment>
<dbReference type="Pfam" id="PF09317">
    <property type="entry name" value="ACDH_C"/>
    <property type="match status" value="1"/>
</dbReference>
<evidence type="ECO:0000259" key="15">
    <source>
        <dbReference type="Pfam" id="PF02770"/>
    </source>
</evidence>
<dbReference type="EMBL" id="FXTP01000002">
    <property type="protein sequence ID" value="SMO45169.1"/>
    <property type="molecule type" value="Genomic_DNA"/>
</dbReference>
<evidence type="ECO:0000256" key="4">
    <source>
        <dbReference type="ARBA" id="ARBA00012033"/>
    </source>
</evidence>
<evidence type="ECO:0000256" key="10">
    <source>
        <dbReference type="ARBA" id="ARBA00047882"/>
    </source>
</evidence>
<dbReference type="OrthoDB" id="9802867at2"/>
<keyword evidence="7" id="KW-0285">Flavoprotein</keyword>
<name>A0A521BDN8_9BACT</name>
<dbReference type="PANTHER" id="PTHR48083:SF33">
    <property type="entry name" value="ACYL-COENZYME A DEHYDROGENASE"/>
    <property type="match status" value="1"/>
</dbReference>
<dbReference type="RefSeq" id="WP_142453218.1">
    <property type="nucleotide sequence ID" value="NZ_FXTP01000002.1"/>
</dbReference>
<evidence type="ECO:0000256" key="6">
    <source>
        <dbReference type="ARBA" id="ARBA00020144"/>
    </source>
</evidence>
<evidence type="ECO:0000256" key="1">
    <source>
        <dbReference type="ARBA" id="ARBA00001974"/>
    </source>
</evidence>
<dbReference type="EC" id="1.3.8.8" evidence="5"/>
<dbReference type="GO" id="GO:0005737">
    <property type="term" value="C:cytoplasm"/>
    <property type="evidence" value="ECO:0007669"/>
    <property type="project" value="TreeGrafter"/>
</dbReference>
<comment type="cofactor">
    <cofactor evidence="1">
        <name>FAD</name>
        <dbReference type="ChEBI" id="CHEBI:57692"/>
    </cofactor>
</comment>
<dbReference type="Gene3D" id="1.10.540.10">
    <property type="entry name" value="Acyl-CoA dehydrogenase/oxidase, N-terminal domain"/>
    <property type="match status" value="1"/>
</dbReference>
<evidence type="ECO:0000259" key="14">
    <source>
        <dbReference type="Pfam" id="PF00441"/>
    </source>
</evidence>
<dbReference type="InterPro" id="IPR009100">
    <property type="entry name" value="AcylCoA_DH/oxidase_NM_dom_sf"/>
</dbReference>
<dbReference type="InterPro" id="IPR006091">
    <property type="entry name" value="Acyl-CoA_Oxase/DH_mid-dom"/>
</dbReference>
<dbReference type="Pfam" id="PF02771">
    <property type="entry name" value="Acyl-CoA_dh_N"/>
    <property type="match status" value="1"/>
</dbReference>
<evidence type="ECO:0000256" key="12">
    <source>
        <dbReference type="SAM" id="MobiDB-lite"/>
    </source>
</evidence>
<evidence type="ECO:0000256" key="2">
    <source>
        <dbReference type="ARBA" id="ARBA00005005"/>
    </source>
</evidence>
<dbReference type="InterPro" id="IPR036250">
    <property type="entry name" value="AcylCo_DH-like_C"/>
</dbReference>
<dbReference type="InterPro" id="IPR037069">
    <property type="entry name" value="AcylCoA_DH/ox_N_sf"/>
</dbReference>
<dbReference type="InterPro" id="IPR006089">
    <property type="entry name" value="Acyl-CoA_DH_CS"/>
</dbReference>
<keyword evidence="13" id="KW-0812">Transmembrane</keyword>
<feature type="region of interest" description="Disordered" evidence="12">
    <location>
        <begin position="811"/>
        <end position="830"/>
    </location>
</feature>
<reference evidence="18 19" key="1">
    <citation type="submission" date="2017-05" db="EMBL/GenBank/DDBJ databases">
        <authorList>
            <person name="Varghese N."/>
            <person name="Submissions S."/>
        </authorList>
    </citation>
    <scope>NUCLEOTIDE SEQUENCE [LARGE SCALE GENOMIC DNA]</scope>
    <source>
        <strain evidence="18 19">DSM 21985</strain>
    </source>
</reference>
<dbReference type="Proteomes" id="UP000317557">
    <property type="component" value="Unassembled WGS sequence"/>
</dbReference>
<dbReference type="GO" id="GO:0050660">
    <property type="term" value="F:flavin adenine dinucleotide binding"/>
    <property type="evidence" value="ECO:0007669"/>
    <property type="project" value="InterPro"/>
</dbReference>
<evidence type="ECO:0000313" key="18">
    <source>
        <dbReference type="EMBL" id="SMO45169.1"/>
    </source>
</evidence>
<dbReference type="InterPro" id="IPR013786">
    <property type="entry name" value="AcylCoA_DH/ox_N"/>
</dbReference>
<proteinExistence type="inferred from homology"/>
<accession>A0A521BDN8</accession>
<dbReference type="GO" id="GO:0004466">
    <property type="term" value="F:long-chain fatty acyl-CoA dehydrogenase activity"/>
    <property type="evidence" value="ECO:0007669"/>
    <property type="project" value="UniProtKB-EC"/>
</dbReference>
<dbReference type="SUPFAM" id="SSF47203">
    <property type="entry name" value="Acyl-CoA dehydrogenase C-terminal domain-like"/>
    <property type="match status" value="1"/>
</dbReference>
<evidence type="ECO:0000256" key="7">
    <source>
        <dbReference type="ARBA" id="ARBA00022630"/>
    </source>
</evidence>
<dbReference type="FunFam" id="1.10.540.10:FF:000004">
    <property type="entry name" value="Acyl-CoA dehydrogenase"/>
    <property type="match status" value="1"/>
</dbReference>
<evidence type="ECO:0000256" key="8">
    <source>
        <dbReference type="ARBA" id="ARBA00022827"/>
    </source>
</evidence>
<evidence type="ECO:0000259" key="16">
    <source>
        <dbReference type="Pfam" id="PF02771"/>
    </source>
</evidence>
<comment type="similarity">
    <text evidence="3">Belongs to the acyl-CoA dehydrogenase family.</text>
</comment>
<dbReference type="UniPathway" id="UPA00659"/>
<evidence type="ECO:0000256" key="3">
    <source>
        <dbReference type="ARBA" id="ARBA00009347"/>
    </source>
</evidence>
<evidence type="ECO:0000313" key="19">
    <source>
        <dbReference type="Proteomes" id="UP000317557"/>
    </source>
</evidence>
<feature type="domain" description="Acyl-CoA oxidase/dehydrogenase middle" evidence="15">
    <location>
        <begin position="248"/>
        <end position="347"/>
    </location>
</feature>
<dbReference type="GO" id="GO:0070991">
    <property type="term" value="F:medium-chain fatty acyl-CoA dehydrogenase activity"/>
    <property type="evidence" value="ECO:0007669"/>
    <property type="project" value="UniProtKB-EC"/>
</dbReference>
<keyword evidence="13" id="KW-0472">Membrane</keyword>
<dbReference type="NCBIfam" id="NF007000">
    <property type="entry name" value="PRK09463.1"/>
    <property type="match status" value="1"/>
</dbReference>
<dbReference type="Gene3D" id="2.40.110.10">
    <property type="entry name" value="Butyryl-CoA Dehydrogenase, subunit A, domain 2"/>
    <property type="match status" value="1"/>
</dbReference>
<keyword evidence="13" id="KW-1133">Transmembrane helix</keyword>
<evidence type="ECO:0000259" key="17">
    <source>
        <dbReference type="Pfam" id="PF09317"/>
    </source>
</evidence>
<evidence type="ECO:0000256" key="13">
    <source>
        <dbReference type="SAM" id="Phobius"/>
    </source>
</evidence>
<comment type="pathway">
    <text evidence="2">Lipid metabolism; fatty acid beta-oxidation.</text>
</comment>
<dbReference type="InterPro" id="IPR015396">
    <property type="entry name" value="FadE_C"/>
</dbReference>
<evidence type="ECO:0000256" key="9">
    <source>
        <dbReference type="ARBA" id="ARBA00023002"/>
    </source>
</evidence>
<dbReference type="PROSITE" id="PS00072">
    <property type="entry name" value="ACYL_COA_DH_1"/>
    <property type="match status" value="1"/>
</dbReference>
<feature type="domain" description="Acyl-CoA dehydrogenase/oxidase N-terminal" evidence="16">
    <location>
        <begin position="148"/>
        <end position="244"/>
    </location>
</feature>
<organism evidence="18 19">
    <name type="scientific">Gracilimonas mengyeensis</name>
    <dbReference type="NCBI Taxonomy" id="1302730"/>
    <lineage>
        <taxon>Bacteria</taxon>
        <taxon>Pseudomonadati</taxon>
        <taxon>Balneolota</taxon>
        <taxon>Balneolia</taxon>
        <taxon>Balneolales</taxon>
        <taxon>Balneolaceae</taxon>
        <taxon>Gracilimonas</taxon>
    </lineage>
</organism>
<evidence type="ECO:0000256" key="11">
    <source>
        <dbReference type="ARBA" id="ARBA00049247"/>
    </source>
</evidence>
<comment type="catalytic activity">
    <reaction evidence="10">
        <text>a medium-chain 2,3-saturated fatty acyl-CoA + oxidized [electron-transfer flavoprotein] + H(+) = a medium-chain (2E)-enoyl-CoA + reduced [electron-transfer flavoprotein]</text>
        <dbReference type="Rhea" id="RHEA:14477"/>
        <dbReference type="Rhea" id="RHEA-COMP:10685"/>
        <dbReference type="Rhea" id="RHEA-COMP:10686"/>
        <dbReference type="ChEBI" id="CHEBI:15378"/>
        <dbReference type="ChEBI" id="CHEBI:57692"/>
        <dbReference type="ChEBI" id="CHEBI:58307"/>
        <dbReference type="ChEBI" id="CHEBI:83723"/>
        <dbReference type="ChEBI" id="CHEBI:83726"/>
        <dbReference type="EC" id="1.3.8.7"/>
    </reaction>
</comment>
<dbReference type="InterPro" id="IPR050741">
    <property type="entry name" value="Acyl-CoA_dehydrogenase"/>
</dbReference>
<dbReference type="InterPro" id="IPR046373">
    <property type="entry name" value="Acyl-CoA_Oxase/DH_mid-dom_sf"/>
</dbReference>
<feature type="transmembrane region" description="Helical" evidence="13">
    <location>
        <begin position="37"/>
        <end position="70"/>
    </location>
</feature>
<gene>
    <name evidence="18" type="ORF">SAMN06265219_102209</name>
</gene>
<dbReference type="PANTHER" id="PTHR48083">
    <property type="entry name" value="MEDIUM-CHAIN SPECIFIC ACYL-COA DEHYDROGENASE, MITOCHONDRIAL-RELATED"/>
    <property type="match status" value="1"/>
</dbReference>
<dbReference type="AlphaFoldDB" id="A0A521BDN8"/>
<dbReference type="GO" id="GO:0033539">
    <property type="term" value="P:fatty acid beta-oxidation using acyl-CoA dehydrogenase"/>
    <property type="evidence" value="ECO:0007669"/>
    <property type="project" value="InterPro"/>
</dbReference>
<dbReference type="Gene3D" id="1.20.140.10">
    <property type="entry name" value="Butyryl-CoA Dehydrogenase, subunit A, domain 3"/>
    <property type="match status" value="1"/>
</dbReference>